<reference evidence="8 9" key="1">
    <citation type="submission" date="2016-03" db="EMBL/GenBank/DDBJ databases">
        <authorList>
            <person name="Ploux O."/>
        </authorList>
    </citation>
    <scope>NUCLEOTIDE SEQUENCE [LARGE SCALE GENOMIC DNA]</scope>
    <source>
        <strain evidence="8 9">UAMH 11012</strain>
    </source>
</reference>
<dbReference type="GO" id="GO:0008270">
    <property type="term" value="F:zinc ion binding"/>
    <property type="evidence" value="ECO:0007669"/>
    <property type="project" value="InterPro"/>
</dbReference>
<sequence length="714" mass="78901">MSEEPTKKRRLASGQACISCKKRKGRCDGERPTCGPCRSRLVTCQFSETTSGLERSSKWIAIGSTPSTTGTHVQPPGPGSTPSNGPSTTDGMGLLWSAASDMLGSSSQIVPPPMIQPSIPRPEAVPEDSLPSRAASPEPDGYFGDSSTFAFVSKVQPRSTDGEILRVPDQRNASKLPSINNISVESGRLPASSEPSFELPDRQLADDLVDAYFEHVHPFYPFIHEGSFRVEYERMWTRFSTPLSSSPPSWHAILNLFFARGCEFSPAIPEQERSNATSPFIARARSIIFSEVFRRGNLELVQALLLMCQYLQGTLEFNECWNLVGLMIRTAISIGLHLNPEDAAFTPIEKEVRKRAWWGCFILDRTLSMKFGRPPSIQAADDIEVPYPLSVDDQYIVNDSVVPRQPSGRPSITAFFIHTIKLVKIVDSILRELYTTKNLPAKHAKGNQTAELSATQSHIVGNAVLLDGDLRSWWHEVPIHLRPNSNTADGPAFQSQKIVMQIRYLQIRLLLQRQLLVIFSRQDIEDDFLRAVAIAGSRACISGACESIKLIHTYHHRGLLNSLWYNLHYVFTSMGVLLALNATDKAKLDILGYNQNHEILALGTEFLQSASKTSTLAAKYLSVLKRAITRNDNSTGLENASSVNTSADRTSNFGNFENSPPTSSASQPILQSNGVDNLRAGIDLDGMTFDELLLCTGFTQDIRPFEYSSGGFML</sequence>
<feature type="region of interest" description="Disordered" evidence="6">
    <location>
        <begin position="635"/>
        <end position="670"/>
    </location>
</feature>
<dbReference type="GO" id="GO:0006351">
    <property type="term" value="P:DNA-templated transcription"/>
    <property type="evidence" value="ECO:0007669"/>
    <property type="project" value="InterPro"/>
</dbReference>
<feature type="region of interest" description="Disordered" evidence="6">
    <location>
        <begin position="55"/>
        <end position="90"/>
    </location>
</feature>
<dbReference type="STRING" id="576137.A0A1L7XFN7"/>
<dbReference type="Proteomes" id="UP000184330">
    <property type="component" value="Unassembled WGS sequence"/>
</dbReference>
<evidence type="ECO:0000256" key="4">
    <source>
        <dbReference type="ARBA" id="ARBA00023163"/>
    </source>
</evidence>
<dbReference type="Pfam" id="PF04082">
    <property type="entry name" value="Fungal_trans"/>
    <property type="match status" value="1"/>
</dbReference>
<evidence type="ECO:0000256" key="1">
    <source>
        <dbReference type="ARBA" id="ARBA00022723"/>
    </source>
</evidence>
<dbReference type="GO" id="GO:0000435">
    <property type="term" value="P:positive regulation of transcription from RNA polymerase II promoter by galactose"/>
    <property type="evidence" value="ECO:0007669"/>
    <property type="project" value="TreeGrafter"/>
</dbReference>
<evidence type="ECO:0000256" key="6">
    <source>
        <dbReference type="SAM" id="MobiDB-lite"/>
    </source>
</evidence>
<accession>A0A1L7XFN7</accession>
<keyword evidence="9" id="KW-1185">Reference proteome</keyword>
<organism evidence="8 9">
    <name type="scientific">Phialocephala subalpina</name>
    <dbReference type="NCBI Taxonomy" id="576137"/>
    <lineage>
        <taxon>Eukaryota</taxon>
        <taxon>Fungi</taxon>
        <taxon>Dikarya</taxon>
        <taxon>Ascomycota</taxon>
        <taxon>Pezizomycotina</taxon>
        <taxon>Leotiomycetes</taxon>
        <taxon>Helotiales</taxon>
        <taxon>Mollisiaceae</taxon>
        <taxon>Phialocephala</taxon>
        <taxon>Phialocephala fortinii species complex</taxon>
    </lineage>
</organism>
<dbReference type="SUPFAM" id="SSF57701">
    <property type="entry name" value="Zn2/Cys6 DNA-binding domain"/>
    <property type="match status" value="1"/>
</dbReference>
<dbReference type="InterPro" id="IPR001138">
    <property type="entry name" value="Zn2Cys6_DnaBD"/>
</dbReference>
<feature type="compositionally biased region" description="Low complexity" evidence="6">
    <location>
        <begin position="80"/>
        <end position="89"/>
    </location>
</feature>
<evidence type="ECO:0000313" key="8">
    <source>
        <dbReference type="EMBL" id="CZR63786.1"/>
    </source>
</evidence>
<dbReference type="PANTHER" id="PTHR47424">
    <property type="entry name" value="REGULATORY PROTEIN GAL4"/>
    <property type="match status" value="1"/>
</dbReference>
<dbReference type="PROSITE" id="PS00463">
    <property type="entry name" value="ZN2_CY6_FUNGAL_1"/>
    <property type="match status" value="1"/>
</dbReference>
<name>A0A1L7XFN7_9HELO</name>
<evidence type="ECO:0000256" key="5">
    <source>
        <dbReference type="ARBA" id="ARBA00023242"/>
    </source>
</evidence>
<keyword evidence="2" id="KW-0805">Transcription regulation</keyword>
<dbReference type="InterPro" id="IPR051127">
    <property type="entry name" value="Fungal_SecMet_Regulators"/>
</dbReference>
<feature type="region of interest" description="Disordered" evidence="6">
    <location>
        <begin position="160"/>
        <end position="179"/>
    </location>
</feature>
<dbReference type="PANTHER" id="PTHR47424:SF3">
    <property type="entry name" value="REGULATORY PROTEIN GAL4"/>
    <property type="match status" value="1"/>
</dbReference>
<keyword evidence="1" id="KW-0479">Metal-binding</keyword>
<dbReference type="CDD" id="cd00067">
    <property type="entry name" value="GAL4"/>
    <property type="match status" value="1"/>
</dbReference>
<dbReference type="InterPro" id="IPR007219">
    <property type="entry name" value="XnlR_reg_dom"/>
</dbReference>
<keyword evidence="4" id="KW-0804">Transcription</keyword>
<dbReference type="GO" id="GO:0005634">
    <property type="term" value="C:nucleus"/>
    <property type="evidence" value="ECO:0007669"/>
    <property type="project" value="TreeGrafter"/>
</dbReference>
<gene>
    <name evidence="8" type="ORF">PAC_13683</name>
</gene>
<dbReference type="GO" id="GO:0000978">
    <property type="term" value="F:RNA polymerase II cis-regulatory region sequence-specific DNA binding"/>
    <property type="evidence" value="ECO:0007669"/>
    <property type="project" value="TreeGrafter"/>
</dbReference>
<dbReference type="InterPro" id="IPR036864">
    <property type="entry name" value="Zn2-C6_fun-type_DNA-bd_sf"/>
</dbReference>
<feature type="region of interest" description="Disordered" evidence="6">
    <location>
        <begin position="105"/>
        <end position="142"/>
    </location>
</feature>
<dbReference type="AlphaFoldDB" id="A0A1L7XFN7"/>
<keyword evidence="3" id="KW-0238">DNA-binding</keyword>
<dbReference type="OrthoDB" id="3364175at2759"/>
<feature type="compositionally biased region" description="Basic and acidic residues" evidence="6">
    <location>
        <begin position="160"/>
        <end position="169"/>
    </location>
</feature>
<dbReference type="CDD" id="cd12148">
    <property type="entry name" value="fungal_TF_MHR"/>
    <property type="match status" value="1"/>
</dbReference>
<evidence type="ECO:0000313" key="9">
    <source>
        <dbReference type="Proteomes" id="UP000184330"/>
    </source>
</evidence>
<dbReference type="PROSITE" id="PS50048">
    <property type="entry name" value="ZN2_CY6_FUNGAL_2"/>
    <property type="match status" value="1"/>
</dbReference>
<evidence type="ECO:0000256" key="3">
    <source>
        <dbReference type="ARBA" id="ARBA00023125"/>
    </source>
</evidence>
<evidence type="ECO:0000259" key="7">
    <source>
        <dbReference type="PROSITE" id="PS50048"/>
    </source>
</evidence>
<protein>
    <recommendedName>
        <fullName evidence="7">Zn(2)-C6 fungal-type domain-containing protein</fullName>
    </recommendedName>
</protein>
<dbReference type="GO" id="GO:0000981">
    <property type="term" value="F:DNA-binding transcription factor activity, RNA polymerase II-specific"/>
    <property type="evidence" value="ECO:0007669"/>
    <property type="project" value="InterPro"/>
</dbReference>
<evidence type="ECO:0000256" key="2">
    <source>
        <dbReference type="ARBA" id="ARBA00023015"/>
    </source>
</evidence>
<feature type="domain" description="Zn(2)-C6 fungal-type" evidence="7">
    <location>
        <begin position="16"/>
        <end position="46"/>
    </location>
</feature>
<dbReference type="Gene3D" id="4.10.240.10">
    <property type="entry name" value="Zn(2)-C6 fungal-type DNA-binding domain"/>
    <property type="match status" value="1"/>
</dbReference>
<dbReference type="SMART" id="SM00066">
    <property type="entry name" value="GAL4"/>
    <property type="match status" value="1"/>
</dbReference>
<dbReference type="Pfam" id="PF00172">
    <property type="entry name" value="Zn_clus"/>
    <property type="match status" value="1"/>
</dbReference>
<proteinExistence type="predicted"/>
<dbReference type="EMBL" id="FJOG01000024">
    <property type="protein sequence ID" value="CZR63786.1"/>
    <property type="molecule type" value="Genomic_DNA"/>
</dbReference>
<keyword evidence="5" id="KW-0539">Nucleus</keyword>
<dbReference type="SMART" id="SM00906">
    <property type="entry name" value="Fungal_trans"/>
    <property type="match status" value="1"/>
</dbReference>